<keyword evidence="2 6" id="KW-0812">Transmembrane</keyword>
<reference evidence="10" key="1">
    <citation type="submission" date="2025-08" db="UniProtKB">
        <authorList>
            <consortium name="RefSeq"/>
        </authorList>
    </citation>
    <scope>IDENTIFICATION</scope>
    <source>
        <tissue evidence="10">Whole organism</tissue>
    </source>
</reference>
<gene>
    <name evidence="10" type="primary">LOC108666081</name>
</gene>
<proteinExistence type="predicted"/>
<dbReference type="GO" id="GO:0016020">
    <property type="term" value="C:membrane"/>
    <property type="evidence" value="ECO:0007669"/>
    <property type="project" value="UniProtKB-SubCell"/>
</dbReference>
<organism evidence="9 10">
    <name type="scientific">Hyalella azteca</name>
    <name type="common">Amphipod</name>
    <dbReference type="NCBI Taxonomy" id="294128"/>
    <lineage>
        <taxon>Eukaryota</taxon>
        <taxon>Metazoa</taxon>
        <taxon>Ecdysozoa</taxon>
        <taxon>Arthropoda</taxon>
        <taxon>Crustacea</taxon>
        <taxon>Multicrustacea</taxon>
        <taxon>Malacostraca</taxon>
        <taxon>Eumalacostraca</taxon>
        <taxon>Peracarida</taxon>
        <taxon>Amphipoda</taxon>
        <taxon>Senticaudata</taxon>
        <taxon>Talitrida</taxon>
        <taxon>Talitroidea</taxon>
        <taxon>Hyalellidae</taxon>
        <taxon>Hyalella</taxon>
    </lineage>
</organism>
<dbReference type="GeneID" id="108666081"/>
<feature type="signal peptide" evidence="7">
    <location>
        <begin position="1"/>
        <end position="20"/>
    </location>
</feature>
<dbReference type="AlphaFoldDB" id="A0A979FSN3"/>
<keyword evidence="4 6" id="KW-0472">Membrane</keyword>
<feature type="domain" description="Shisa N-terminal" evidence="8">
    <location>
        <begin position="34"/>
        <end position="63"/>
    </location>
</feature>
<keyword evidence="7" id="KW-0732">Signal</keyword>
<feature type="region of interest" description="Disordered" evidence="5">
    <location>
        <begin position="154"/>
        <end position="230"/>
    </location>
</feature>
<dbReference type="RefSeq" id="XP_047739402.1">
    <property type="nucleotide sequence ID" value="XM_047883446.1"/>
</dbReference>
<feature type="transmembrane region" description="Helical" evidence="6">
    <location>
        <begin position="105"/>
        <end position="133"/>
    </location>
</feature>
<evidence type="ECO:0000256" key="3">
    <source>
        <dbReference type="ARBA" id="ARBA00022989"/>
    </source>
</evidence>
<keyword evidence="9" id="KW-1185">Reference proteome</keyword>
<evidence type="ECO:0000256" key="2">
    <source>
        <dbReference type="ARBA" id="ARBA00022692"/>
    </source>
</evidence>
<dbReference type="PANTHER" id="PTHR31395">
    <property type="entry name" value="SHISA"/>
    <property type="match status" value="1"/>
</dbReference>
<evidence type="ECO:0000313" key="10">
    <source>
        <dbReference type="RefSeq" id="XP_047739402.1"/>
    </source>
</evidence>
<feature type="chain" id="PRO_5037686349" evidence="7">
    <location>
        <begin position="21"/>
        <end position="230"/>
    </location>
</feature>
<feature type="compositionally biased region" description="Polar residues" evidence="5">
    <location>
        <begin position="221"/>
        <end position="230"/>
    </location>
</feature>
<evidence type="ECO:0000313" key="9">
    <source>
        <dbReference type="Proteomes" id="UP000694843"/>
    </source>
</evidence>
<dbReference type="Pfam" id="PF13908">
    <property type="entry name" value="Shisa_N"/>
    <property type="match status" value="1"/>
</dbReference>
<protein>
    <submittedName>
        <fullName evidence="10">Protein shisa-5 isoform X2</fullName>
    </submittedName>
</protein>
<dbReference type="PANTHER" id="PTHR31395:SF23">
    <property type="entry name" value="GEO05642P1"/>
    <property type="match status" value="1"/>
</dbReference>
<name>A0A979FSN3_HYAAZ</name>
<dbReference type="Proteomes" id="UP000694843">
    <property type="component" value="Unplaced"/>
</dbReference>
<accession>A0A979FSN3</accession>
<evidence type="ECO:0000256" key="1">
    <source>
        <dbReference type="ARBA" id="ARBA00004370"/>
    </source>
</evidence>
<evidence type="ECO:0000256" key="6">
    <source>
        <dbReference type="SAM" id="Phobius"/>
    </source>
</evidence>
<dbReference type="OMA" id="CCSYAEY"/>
<evidence type="ECO:0000256" key="5">
    <source>
        <dbReference type="SAM" id="MobiDB-lite"/>
    </source>
</evidence>
<dbReference type="InterPro" id="IPR026910">
    <property type="entry name" value="Shisa"/>
</dbReference>
<comment type="subcellular location">
    <subcellularLocation>
        <location evidence="1">Membrane</location>
    </subcellularLocation>
</comment>
<sequence length="230" mass="25655">MISNTILGLFLFGSIHSATAMTCKKEGIFGITTHINCPQAGQPSDYTFCCGSEENRYCCPIPFEIDQETVNSILERPDEGGLELQALPRRKFQTSHSFLGFLPRLLGILAGVVVVVVLVCIICCCCCPFCLIAKRRNRGYVTRGATEVTVTVPPQQAAQPLQPYSQPQPYIQPQQPYPQQPYPQQPYPQQPYPQQPYPQQPYPPTTPGYPDQPPPYAEKQSAYNPNYPNA</sequence>
<keyword evidence="3 6" id="KW-1133">Transmembrane helix</keyword>
<evidence type="ECO:0000256" key="4">
    <source>
        <dbReference type="ARBA" id="ARBA00023136"/>
    </source>
</evidence>
<dbReference type="InterPro" id="IPR053891">
    <property type="entry name" value="Shisa_N"/>
</dbReference>
<feature type="compositionally biased region" description="Low complexity" evidence="5">
    <location>
        <begin position="154"/>
        <end position="174"/>
    </location>
</feature>
<evidence type="ECO:0000256" key="7">
    <source>
        <dbReference type="SAM" id="SignalP"/>
    </source>
</evidence>
<evidence type="ECO:0000259" key="8">
    <source>
        <dbReference type="Pfam" id="PF13908"/>
    </source>
</evidence>
<feature type="compositionally biased region" description="Pro residues" evidence="5">
    <location>
        <begin position="175"/>
        <end position="216"/>
    </location>
</feature>